<evidence type="ECO:0000259" key="3">
    <source>
        <dbReference type="SMART" id="SM00998"/>
    </source>
</evidence>
<dbReference type="Gene3D" id="1.20.200.10">
    <property type="entry name" value="Fumarase/aspartase (Central domain)"/>
    <property type="match status" value="1"/>
</dbReference>
<dbReference type="Pfam" id="PF00206">
    <property type="entry name" value="Lyase_1"/>
    <property type="match status" value="1"/>
</dbReference>
<dbReference type="InterPro" id="IPR019468">
    <property type="entry name" value="AdenyloSucc_lyase_C"/>
</dbReference>
<dbReference type="Proteomes" id="UP001214441">
    <property type="component" value="Unassembled WGS sequence"/>
</dbReference>
<reference evidence="4 5" key="1">
    <citation type="submission" date="2023-05" db="EMBL/GenBank/DDBJ databases">
        <title>Streptantibioticus silvisoli sp. nov., acidotolerant actinomycetes 1 from pine litter.</title>
        <authorList>
            <person name="Swiecimska M."/>
            <person name="Golinska P."/>
            <person name="Sangal V."/>
            <person name="Wachnowicz B."/>
            <person name="Goodfellow M."/>
        </authorList>
    </citation>
    <scope>NUCLEOTIDE SEQUENCE [LARGE SCALE GENOMIC DNA]</scope>
    <source>
        <strain evidence="4 5">DSM 42109</strain>
    </source>
</reference>
<keyword evidence="1 4" id="KW-0456">Lyase</keyword>
<accession>A0ABT6ZPU9</accession>
<feature type="domain" description="Adenylosuccinate lyase C-terminal" evidence="3">
    <location>
        <begin position="393"/>
        <end position="476"/>
    </location>
</feature>
<dbReference type="InterPro" id="IPR024083">
    <property type="entry name" value="Fumarase/histidase_N"/>
</dbReference>
<dbReference type="EMBL" id="JANCPR020000001">
    <property type="protein sequence ID" value="MDJ1130543.1"/>
    <property type="molecule type" value="Genomic_DNA"/>
</dbReference>
<comment type="similarity">
    <text evidence="2">Belongs to the class-II fumarase/aspartase family.</text>
</comment>
<dbReference type="Gene3D" id="1.10.275.10">
    <property type="entry name" value="Fumarase/aspartase (N-terminal domain)"/>
    <property type="match status" value="1"/>
</dbReference>
<gene>
    <name evidence="4" type="ORF">NMN56_000965</name>
</gene>
<dbReference type="Gene3D" id="1.10.40.30">
    <property type="entry name" value="Fumarase/aspartase (C-terminal domain)"/>
    <property type="match status" value="1"/>
</dbReference>
<dbReference type="RefSeq" id="WP_274039781.1">
    <property type="nucleotide sequence ID" value="NZ_JANCPR020000001.1"/>
</dbReference>
<dbReference type="InterPro" id="IPR000362">
    <property type="entry name" value="Fumarate_lyase_fam"/>
</dbReference>
<sequence length="488" mass="50865">MSEEQDHLEDQDHLIDAGLLSPVRAGAPVEAVVSDAAWLRAMIEAEVALVRAQARLGTVPQWAARTIAEVSREDRVDLRTVARAARENANPVVALVREFTRAVAARDPRAAGYVHRGSTSQDIFDTGAMLVARRAVSMMSTDLRSAAGSLGALARRHHHTPMAGRTLALQAVPITFGLKVAGWRRLVLDADQRMGRLLAGGLPVSLGGAAGTLAGYLAYATVDAAPGADGGREDYADRLERAFALETGLARQTLPWHALRTPIADLGAVLGFTAGALGKIAVDVLTLSRTEIGEVAEPGPPGRGASSAMPHKRNPVLAAMIRGVSLHVPVLAAGLTQSLTADDERSGGTWQAEWAMLRECLRLTGGATHTLSELAAGLEAKPERMAANLRLTSSGMASERLVAVLTPRLGRATAQELLTTCTREAALTGRPLSAVLSAGLAALPSPGGAMPPAEVEALCAPDAYLGAASLLVDRALSDEAGPAGESDR</sequence>
<dbReference type="PRINTS" id="PR00149">
    <property type="entry name" value="FUMRATELYASE"/>
</dbReference>
<comment type="caution">
    <text evidence="4">The sequence shown here is derived from an EMBL/GenBank/DDBJ whole genome shotgun (WGS) entry which is preliminary data.</text>
</comment>
<evidence type="ECO:0000313" key="5">
    <source>
        <dbReference type="Proteomes" id="UP001214441"/>
    </source>
</evidence>
<proteinExistence type="inferred from homology"/>
<dbReference type="PANTHER" id="PTHR43172">
    <property type="entry name" value="ADENYLOSUCCINATE LYASE"/>
    <property type="match status" value="1"/>
</dbReference>
<dbReference type="InterPro" id="IPR008948">
    <property type="entry name" value="L-Aspartase-like"/>
</dbReference>
<evidence type="ECO:0000256" key="1">
    <source>
        <dbReference type="ARBA" id="ARBA00023239"/>
    </source>
</evidence>
<name>A0ABT6ZPU9_9ACTN</name>
<evidence type="ECO:0000256" key="2">
    <source>
        <dbReference type="ARBA" id="ARBA00034772"/>
    </source>
</evidence>
<protein>
    <submittedName>
        <fullName evidence="4">Adenylosuccinate lyase family protein</fullName>
    </submittedName>
</protein>
<dbReference type="InterPro" id="IPR022761">
    <property type="entry name" value="Fumarate_lyase_N"/>
</dbReference>
<dbReference type="PANTHER" id="PTHR43172:SF2">
    <property type="entry name" value="ADENYLOSUCCINATE LYASE C-TERMINAL DOMAIN-CONTAINING PROTEIN"/>
    <property type="match status" value="1"/>
</dbReference>
<evidence type="ECO:0000313" key="4">
    <source>
        <dbReference type="EMBL" id="MDJ1130543.1"/>
    </source>
</evidence>
<dbReference type="GO" id="GO:0016829">
    <property type="term" value="F:lyase activity"/>
    <property type="evidence" value="ECO:0007669"/>
    <property type="project" value="UniProtKB-KW"/>
</dbReference>
<organism evidence="4 5">
    <name type="scientific">Streptomyces iconiensis</name>
    <dbReference type="NCBI Taxonomy" id="1384038"/>
    <lineage>
        <taxon>Bacteria</taxon>
        <taxon>Bacillati</taxon>
        <taxon>Actinomycetota</taxon>
        <taxon>Actinomycetes</taxon>
        <taxon>Kitasatosporales</taxon>
        <taxon>Streptomycetaceae</taxon>
        <taxon>Streptomyces</taxon>
    </lineage>
</organism>
<dbReference type="CDD" id="cd01597">
    <property type="entry name" value="pCLME"/>
    <property type="match status" value="1"/>
</dbReference>
<dbReference type="SMART" id="SM00998">
    <property type="entry name" value="ADSL_C"/>
    <property type="match status" value="1"/>
</dbReference>
<dbReference type="SUPFAM" id="SSF48557">
    <property type="entry name" value="L-aspartase-like"/>
    <property type="match status" value="1"/>
</dbReference>
<keyword evidence="5" id="KW-1185">Reference proteome</keyword>
<dbReference type="Pfam" id="PF10397">
    <property type="entry name" value="ADSL_C"/>
    <property type="match status" value="1"/>
</dbReference>